<reference evidence="2 3" key="1">
    <citation type="submission" date="2019-03" db="EMBL/GenBank/DDBJ databases">
        <title>Genomic Encyclopedia of Type Strains, Phase IV (KMG-IV): sequencing the most valuable type-strain genomes for metagenomic binning, comparative biology and taxonomic classification.</title>
        <authorList>
            <person name="Goeker M."/>
        </authorList>
    </citation>
    <scope>NUCLEOTIDE SEQUENCE [LARGE SCALE GENOMIC DNA]</scope>
    <source>
        <strain evidence="2 3">DSM 44684</strain>
    </source>
</reference>
<accession>A0A4R1FVK3</accession>
<organism evidence="2 3">
    <name type="scientific">Nocardia alba</name>
    <dbReference type="NCBI Taxonomy" id="225051"/>
    <lineage>
        <taxon>Bacteria</taxon>
        <taxon>Bacillati</taxon>
        <taxon>Actinomycetota</taxon>
        <taxon>Actinomycetes</taxon>
        <taxon>Mycobacteriales</taxon>
        <taxon>Nocardiaceae</taxon>
        <taxon>Nocardia</taxon>
    </lineage>
</organism>
<keyword evidence="3" id="KW-1185">Reference proteome</keyword>
<feature type="domain" description="Potassium/proton antiporter subunit KhtT-like N-terminal" evidence="1">
    <location>
        <begin position="1"/>
        <end position="67"/>
    </location>
</feature>
<protein>
    <recommendedName>
        <fullName evidence="1">Potassium/proton antiporter subunit KhtT-like N-terminal domain-containing protein</fullName>
    </recommendedName>
</protein>
<evidence type="ECO:0000313" key="2">
    <source>
        <dbReference type="EMBL" id="TCJ95341.1"/>
    </source>
</evidence>
<gene>
    <name evidence="2" type="ORF">DFR71_4256</name>
</gene>
<evidence type="ECO:0000259" key="1">
    <source>
        <dbReference type="Pfam" id="PF25991"/>
    </source>
</evidence>
<dbReference type="RefSeq" id="WP_067458481.1">
    <property type="nucleotide sequence ID" value="NZ_SMFR01000003.1"/>
</dbReference>
<evidence type="ECO:0000313" key="3">
    <source>
        <dbReference type="Proteomes" id="UP000294856"/>
    </source>
</evidence>
<dbReference type="InterPro" id="IPR058776">
    <property type="entry name" value="KhtT-like_N"/>
</dbReference>
<dbReference type="OrthoDB" id="3540322at2"/>
<dbReference type="Pfam" id="PF25991">
    <property type="entry name" value="KhtT_N"/>
    <property type="match status" value="1"/>
</dbReference>
<dbReference type="EMBL" id="SMFR01000003">
    <property type="protein sequence ID" value="TCJ95341.1"/>
    <property type="molecule type" value="Genomic_DNA"/>
</dbReference>
<name>A0A4R1FVK3_9NOCA</name>
<proteinExistence type="predicted"/>
<dbReference type="AlphaFoldDB" id="A0A4R1FVK3"/>
<comment type="caution">
    <text evidence="2">The sequence shown here is derived from an EMBL/GenBank/DDBJ whole genome shotgun (WGS) entry which is preliminary data.</text>
</comment>
<sequence>MDIDRTTIPGAGVLHSFLPRHGTRFALLTQSSGARRLLAYVGDSDEPTIDIELEPDEADQVAELMRSRTFGDRLARLEHRLDLLTDGKAHP</sequence>
<dbReference type="STRING" id="1210063.GCA_001612665_05873"/>
<dbReference type="Proteomes" id="UP000294856">
    <property type="component" value="Unassembled WGS sequence"/>
</dbReference>